<comment type="caution">
    <text evidence="8">The sequence shown here is derived from an EMBL/GenBank/DDBJ whole genome shotgun (WGS) entry which is preliminary data.</text>
</comment>
<proteinExistence type="inferred from homology"/>
<organism evidence="8 10">
    <name type="scientific">Leyella lascolaii</name>
    <dbReference type="NCBI Taxonomy" id="1776379"/>
    <lineage>
        <taxon>Bacteria</taxon>
        <taxon>Pseudomonadati</taxon>
        <taxon>Bacteroidota</taxon>
        <taxon>Bacteroidia</taxon>
        <taxon>Bacteroidales</taxon>
        <taxon>Prevotellaceae</taxon>
        <taxon>Leyella</taxon>
    </lineage>
</organism>
<dbReference type="Proteomes" id="UP001167831">
    <property type="component" value="Unassembled WGS sequence"/>
</dbReference>
<evidence type="ECO:0000256" key="5">
    <source>
        <dbReference type="ARBA" id="ARBA00023235"/>
    </source>
</evidence>
<feature type="domain" description="UDP-galactopyranose mutase C-terminal" evidence="6">
    <location>
        <begin position="151"/>
        <end position="353"/>
    </location>
</feature>
<dbReference type="PANTHER" id="PTHR21197">
    <property type="entry name" value="UDP-GALACTOPYRANOSE MUTASE"/>
    <property type="match status" value="1"/>
</dbReference>
<dbReference type="AlphaFoldDB" id="A0AAW7JIG3"/>
<keyword evidence="3" id="KW-0285">Flavoprotein</keyword>
<evidence type="ECO:0000313" key="8">
    <source>
        <dbReference type="EMBL" id="MDN0025019.1"/>
    </source>
</evidence>
<dbReference type="EMBL" id="JAUEIF010000003">
    <property type="protein sequence ID" value="MDN0025019.1"/>
    <property type="molecule type" value="Genomic_DNA"/>
</dbReference>
<comment type="cofactor">
    <cofactor evidence="1">
        <name>FAD</name>
        <dbReference type="ChEBI" id="CHEBI:57692"/>
    </cofactor>
</comment>
<evidence type="ECO:0000259" key="6">
    <source>
        <dbReference type="Pfam" id="PF03275"/>
    </source>
</evidence>
<dbReference type="Proteomes" id="UP001168478">
    <property type="component" value="Unassembled WGS sequence"/>
</dbReference>
<gene>
    <name evidence="8" type="primary">glf</name>
    <name evidence="7" type="ORF">QVN81_05195</name>
    <name evidence="8" type="ORF">QVN84_05735</name>
</gene>
<evidence type="ECO:0000256" key="2">
    <source>
        <dbReference type="ARBA" id="ARBA00009321"/>
    </source>
</evidence>
<evidence type="ECO:0000313" key="7">
    <source>
        <dbReference type="EMBL" id="MDN0022419.1"/>
    </source>
</evidence>
<evidence type="ECO:0000256" key="1">
    <source>
        <dbReference type="ARBA" id="ARBA00001974"/>
    </source>
</evidence>
<dbReference type="Pfam" id="PF03275">
    <property type="entry name" value="GLF"/>
    <property type="match status" value="1"/>
</dbReference>
<dbReference type="InterPro" id="IPR015899">
    <property type="entry name" value="UDP-GalPyranose_mutase_C"/>
</dbReference>
<name>A0AAW7JIG3_9BACT</name>
<comment type="similarity">
    <text evidence="2">Belongs to the UDP-galactopyranose/dTDP-fucopyranose mutase family.</text>
</comment>
<dbReference type="PANTHER" id="PTHR21197:SF0">
    <property type="entry name" value="UDP-GALACTOPYRANOSE MUTASE"/>
    <property type="match status" value="1"/>
</dbReference>
<dbReference type="GO" id="GO:0050660">
    <property type="term" value="F:flavin adenine dinucleotide binding"/>
    <property type="evidence" value="ECO:0007669"/>
    <property type="project" value="TreeGrafter"/>
</dbReference>
<accession>A0AAW7JIG3</accession>
<keyword evidence="4" id="KW-0274">FAD</keyword>
<evidence type="ECO:0000313" key="10">
    <source>
        <dbReference type="Proteomes" id="UP001168478"/>
    </source>
</evidence>
<evidence type="ECO:0000256" key="3">
    <source>
        <dbReference type="ARBA" id="ARBA00022630"/>
    </source>
</evidence>
<reference evidence="8" key="1">
    <citation type="submission" date="2023-06" db="EMBL/GenBank/DDBJ databases">
        <authorList>
            <person name="Zeman M."/>
            <person name="Kubasova T."/>
            <person name="Jahodarova E."/>
            <person name="Nykrynova M."/>
            <person name="Rychlik I."/>
        </authorList>
    </citation>
    <scope>NUCLEOTIDE SEQUENCE</scope>
    <source>
        <strain evidence="8">ET15</strain>
        <strain evidence="7">ET37</strain>
    </source>
</reference>
<evidence type="ECO:0000313" key="9">
    <source>
        <dbReference type="Proteomes" id="UP001167831"/>
    </source>
</evidence>
<dbReference type="Pfam" id="PF13450">
    <property type="entry name" value="NAD_binding_8"/>
    <property type="match status" value="1"/>
</dbReference>
<evidence type="ECO:0000256" key="4">
    <source>
        <dbReference type="ARBA" id="ARBA00022827"/>
    </source>
</evidence>
<dbReference type="InterPro" id="IPR004379">
    <property type="entry name" value="UDP-GALP_mutase"/>
</dbReference>
<keyword evidence="5 8" id="KW-0413">Isomerase</keyword>
<dbReference type="Gene3D" id="3.40.50.720">
    <property type="entry name" value="NAD(P)-binding Rossmann-like Domain"/>
    <property type="match status" value="3"/>
</dbReference>
<sequence length="368" mass="42755">MDSYDYDIIIVGSGLYGAVTAWRAREKGLRCLVLERRNDVGGNVRDKMTEGINVHLYGAHIFHTDNEQVWSFVRRFSDFNSYVHTVIARNADRYYHMPVSLMTFHKIFGAMRPDDIPCILVAEREKEYYPNPENLEQKAVSLIGRTVYDLLIKGYTEKQWGRAATELPAEIIERLPVRTTFDSRYFGDRHQGIPANGYHAMVRRMLDGVETLTGTDFCKQRDFWLGRAPKIVYTGMIDELMDYRFGALDYRGLEFHTERVDVSDYQGIAVINETSPDVPYTRTIEHKHFCPTQPKLPYTIITREYPTQWSPGQEAYYPVNNARNHRLYNRYREAAASLFPNIIFGGRLGEYRYYDMDDAIMAALALKL</sequence>
<dbReference type="RefSeq" id="WP_289824975.1">
    <property type="nucleotide sequence ID" value="NZ_JAUEIE010000003.1"/>
</dbReference>
<reference evidence="8" key="2">
    <citation type="submission" date="2023-08" db="EMBL/GenBank/DDBJ databases">
        <title>Identification and characterization of horizontal gene transfer across gut microbiota members of farm animals based on homology search.</title>
        <authorList>
            <person name="Schwarzerova J."/>
            <person name="Nykrynova M."/>
            <person name="Jureckova K."/>
            <person name="Cejkova D."/>
            <person name="Rychlik I."/>
        </authorList>
    </citation>
    <scope>NUCLEOTIDE SEQUENCE</scope>
    <source>
        <strain evidence="8">ET15</strain>
        <strain evidence="7">ET37</strain>
    </source>
</reference>
<dbReference type="EC" id="5.4.99.9" evidence="8"/>
<dbReference type="GO" id="GO:0008767">
    <property type="term" value="F:UDP-galactopyranose mutase activity"/>
    <property type="evidence" value="ECO:0007669"/>
    <property type="project" value="UniProtKB-EC"/>
</dbReference>
<dbReference type="EMBL" id="JAUEIE010000003">
    <property type="protein sequence ID" value="MDN0022419.1"/>
    <property type="molecule type" value="Genomic_DNA"/>
</dbReference>
<dbReference type="NCBIfam" id="TIGR00031">
    <property type="entry name" value="UDP-GALP_mutase"/>
    <property type="match status" value="1"/>
</dbReference>
<dbReference type="SUPFAM" id="SSF54373">
    <property type="entry name" value="FAD-linked reductases, C-terminal domain"/>
    <property type="match status" value="1"/>
</dbReference>
<protein>
    <submittedName>
        <fullName evidence="8">UDP-galactopyranose mutase</fullName>
        <ecNumber evidence="8">5.4.99.9</ecNumber>
    </submittedName>
</protein>
<dbReference type="GO" id="GO:0005829">
    <property type="term" value="C:cytosol"/>
    <property type="evidence" value="ECO:0007669"/>
    <property type="project" value="TreeGrafter"/>
</dbReference>
<keyword evidence="9" id="KW-1185">Reference proteome</keyword>
<dbReference type="SUPFAM" id="SSF51971">
    <property type="entry name" value="Nucleotide-binding domain"/>
    <property type="match status" value="1"/>
</dbReference>